<dbReference type="Proteomes" id="UP000192042">
    <property type="component" value="Chromosome I"/>
</dbReference>
<protein>
    <submittedName>
        <fullName evidence="1">Uncharacterized protein</fullName>
    </submittedName>
</protein>
<name>A0A1W1I809_9BACT</name>
<reference evidence="1 2" key="1">
    <citation type="submission" date="2017-03" db="EMBL/GenBank/DDBJ databases">
        <authorList>
            <person name="Afonso C.L."/>
            <person name="Miller P.J."/>
            <person name="Scott M.A."/>
            <person name="Spackman E."/>
            <person name="Goraichik I."/>
            <person name="Dimitrov K.M."/>
            <person name="Suarez D.L."/>
            <person name="Swayne D.E."/>
        </authorList>
    </citation>
    <scope>NUCLEOTIDE SEQUENCE [LARGE SCALE GENOMIC DNA]</scope>
    <source>
        <strain evidence="1">Genome sequencing of Nitrospira japonica strain NJ11</strain>
    </source>
</reference>
<dbReference type="STRING" id="1325564.NSJP_2995"/>
<evidence type="ECO:0000313" key="2">
    <source>
        <dbReference type="Proteomes" id="UP000192042"/>
    </source>
</evidence>
<dbReference type="EMBL" id="LT828648">
    <property type="protein sequence ID" value="SLM49162.1"/>
    <property type="molecule type" value="Genomic_DNA"/>
</dbReference>
<sequence>MMPGRSRVIQHLGPVSAGKLSSVDCTVSSEAYSNKEFREVQKVKETRSENPEGEKRGKGEKFYDGFNCIRRRTSFASSGRW</sequence>
<gene>
    <name evidence="1" type="ORF">NSJP_2995</name>
</gene>
<keyword evidence="2" id="KW-1185">Reference proteome</keyword>
<evidence type="ECO:0000313" key="1">
    <source>
        <dbReference type="EMBL" id="SLM49162.1"/>
    </source>
</evidence>
<dbReference type="KEGG" id="nja:NSJP_2995"/>
<proteinExistence type="predicted"/>
<dbReference type="AlphaFoldDB" id="A0A1W1I809"/>
<organism evidence="1 2">
    <name type="scientific">Nitrospira japonica</name>
    <dbReference type="NCBI Taxonomy" id="1325564"/>
    <lineage>
        <taxon>Bacteria</taxon>
        <taxon>Pseudomonadati</taxon>
        <taxon>Nitrospirota</taxon>
        <taxon>Nitrospiria</taxon>
        <taxon>Nitrospirales</taxon>
        <taxon>Nitrospiraceae</taxon>
        <taxon>Nitrospira</taxon>
    </lineage>
</organism>
<accession>A0A1W1I809</accession>